<gene>
    <name evidence="2" type="ORF">SAMN02745158_00408</name>
</gene>
<sequence>MANIIVLFEVKPTKAGMQKYLDLAAMLKPMLSGFEGFIRAERFTSLNEEGKLLSMNIWTDESAVERWRNVMQHRMSQKEGREKLFESYKITVCSEIRSYTYTDRTQAPKDSNSFFEV</sequence>
<protein>
    <submittedName>
        <fullName evidence="2">Heme-degrading monooxygenase HmoA</fullName>
    </submittedName>
</protein>
<evidence type="ECO:0000313" key="3">
    <source>
        <dbReference type="Proteomes" id="UP000184245"/>
    </source>
</evidence>
<dbReference type="PANTHER" id="PTHR37811:SF2">
    <property type="entry name" value="ABM DOMAIN-CONTAINING PROTEIN"/>
    <property type="match status" value="1"/>
</dbReference>
<dbReference type="Proteomes" id="UP000184245">
    <property type="component" value="Unassembled WGS sequence"/>
</dbReference>
<dbReference type="GO" id="GO:0004497">
    <property type="term" value="F:monooxygenase activity"/>
    <property type="evidence" value="ECO:0007669"/>
    <property type="project" value="UniProtKB-KW"/>
</dbReference>
<name>A0A1M4T3T9_9CLOT</name>
<dbReference type="Gene3D" id="3.30.70.100">
    <property type="match status" value="1"/>
</dbReference>
<proteinExistence type="predicted"/>
<evidence type="ECO:0000259" key="1">
    <source>
        <dbReference type="Pfam" id="PF03992"/>
    </source>
</evidence>
<dbReference type="AlphaFoldDB" id="A0A1M4T3T9"/>
<dbReference type="InterPro" id="IPR007138">
    <property type="entry name" value="ABM_dom"/>
</dbReference>
<organism evidence="2 3">
    <name type="scientific">Lactonifactor longoviformis DSM 17459</name>
    <dbReference type="NCBI Taxonomy" id="1122155"/>
    <lineage>
        <taxon>Bacteria</taxon>
        <taxon>Bacillati</taxon>
        <taxon>Bacillota</taxon>
        <taxon>Clostridia</taxon>
        <taxon>Eubacteriales</taxon>
        <taxon>Clostridiaceae</taxon>
        <taxon>Lactonifactor</taxon>
    </lineage>
</organism>
<dbReference type="OrthoDB" id="9798439at2"/>
<dbReference type="RefSeq" id="WP_072848574.1">
    <property type="nucleotide sequence ID" value="NZ_FQVI01000001.1"/>
</dbReference>
<feature type="domain" description="ABM" evidence="1">
    <location>
        <begin position="4"/>
        <end position="74"/>
    </location>
</feature>
<dbReference type="InterPro" id="IPR052936">
    <property type="entry name" value="Jasmonate_Hydroxylase-like"/>
</dbReference>
<keyword evidence="2" id="KW-0560">Oxidoreductase</keyword>
<dbReference type="Pfam" id="PF03992">
    <property type="entry name" value="ABM"/>
    <property type="match status" value="1"/>
</dbReference>
<accession>A0A1M4T3T9</accession>
<evidence type="ECO:0000313" key="2">
    <source>
        <dbReference type="EMBL" id="SHE38967.1"/>
    </source>
</evidence>
<dbReference type="PANTHER" id="PTHR37811">
    <property type="entry name" value="BLL5343 PROTEIN"/>
    <property type="match status" value="1"/>
</dbReference>
<keyword evidence="2" id="KW-0503">Monooxygenase</keyword>
<dbReference type="InterPro" id="IPR011008">
    <property type="entry name" value="Dimeric_a/b-barrel"/>
</dbReference>
<dbReference type="EMBL" id="FQVI01000001">
    <property type="protein sequence ID" value="SHE38967.1"/>
    <property type="molecule type" value="Genomic_DNA"/>
</dbReference>
<dbReference type="SUPFAM" id="SSF54909">
    <property type="entry name" value="Dimeric alpha+beta barrel"/>
    <property type="match status" value="1"/>
</dbReference>
<keyword evidence="3" id="KW-1185">Reference proteome</keyword>
<reference evidence="2 3" key="1">
    <citation type="submission" date="2016-11" db="EMBL/GenBank/DDBJ databases">
        <authorList>
            <person name="Jaros S."/>
            <person name="Januszkiewicz K."/>
            <person name="Wedrychowicz H."/>
        </authorList>
    </citation>
    <scope>NUCLEOTIDE SEQUENCE [LARGE SCALE GENOMIC DNA]</scope>
    <source>
        <strain evidence="2 3">DSM 17459</strain>
    </source>
</reference>
<dbReference type="STRING" id="1122155.SAMN02745158_00408"/>